<dbReference type="Gene3D" id="3.30.420.10">
    <property type="entry name" value="Ribonuclease H-like superfamily/Ribonuclease H"/>
    <property type="match status" value="1"/>
</dbReference>
<dbReference type="Proteomes" id="UP000198287">
    <property type="component" value="Unassembled WGS sequence"/>
</dbReference>
<feature type="compositionally biased region" description="Basic and acidic residues" evidence="2">
    <location>
        <begin position="1908"/>
        <end position="1917"/>
    </location>
</feature>
<dbReference type="InterPro" id="IPR043502">
    <property type="entry name" value="DNA/RNA_pol_sf"/>
</dbReference>
<keyword evidence="6" id="KW-1185">Reference proteome</keyword>
<dbReference type="InterPro" id="IPR013103">
    <property type="entry name" value="RVT_2"/>
</dbReference>
<dbReference type="SUPFAM" id="SSF56672">
    <property type="entry name" value="DNA/RNA polymerases"/>
    <property type="match status" value="1"/>
</dbReference>
<dbReference type="STRING" id="158441.A0A226DKB3"/>
<dbReference type="InterPro" id="IPR012337">
    <property type="entry name" value="RNaseH-like_sf"/>
</dbReference>
<proteinExistence type="predicted"/>
<evidence type="ECO:0000256" key="3">
    <source>
        <dbReference type="SAM" id="Phobius"/>
    </source>
</evidence>
<feature type="transmembrane region" description="Helical" evidence="3">
    <location>
        <begin position="1854"/>
        <end position="1875"/>
    </location>
</feature>
<gene>
    <name evidence="5" type="ORF">Fcan01_20181</name>
</gene>
<dbReference type="InterPro" id="IPR025724">
    <property type="entry name" value="GAG-pre-integrase_dom"/>
</dbReference>
<feature type="compositionally biased region" description="Basic and acidic residues" evidence="2">
    <location>
        <begin position="1830"/>
        <end position="1843"/>
    </location>
</feature>
<evidence type="ECO:0000256" key="2">
    <source>
        <dbReference type="SAM" id="MobiDB-lite"/>
    </source>
</evidence>
<accession>A0A226DKB3</accession>
<keyword evidence="1" id="KW-0064">Aspartyl protease</keyword>
<keyword evidence="1" id="KW-0645">Protease</keyword>
<dbReference type="PANTHER" id="PTHR11439">
    <property type="entry name" value="GAG-POL-RELATED RETROTRANSPOSON"/>
    <property type="match status" value="1"/>
</dbReference>
<protein>
    <submittedName>
        <fullName evidence="5">Copia protein</fullName>
    </submittedName>
</protein>
<dbReference type="InterPro" id="IPR054722">
    <property type="entry name" value="PolX-like_BBD"/>
</dbReference>
<name>A0A226DKB3_FOLCA</name>
<feature type="compositionally biased region" description="Basic residues" evidence="2">
    <location>
        <begin position="1878"/>
        <end position="1891"/>
    </location>
</feature>
<keyword evidence="3" id="KW-1133">Transmembrane helix</keyword>
<dbReference type="GO" id="GO:0008270">
    <property type="term" value="F:zinc ion binding"/>
    <property type="evidence" value="ECO:0007669"/>
    <property type="project" value="InterPro"/>
</dbReference>
<dbReference type="Pfam" id="PF25597">
    <property type="entry name" value="SH3_retrovirus"/>
    <property type="match status" value="1"/>
</dbReference>
<dbReference type="GO" id="GO:0004190">
    <property type="term" value="F:aspartic-type endopeptidase activity"/>
    <property type="evidence" value="ECO:0007669"/>
    <property type="project" value="UniProtKB-KW"/>
</dbReference>
<feature type="compositionally biased region" description="Low complexity" evidence="2">
    <location>
        <begin position="263"/>
        <end position="282"/>
    </location>
</feature>
<dbReference type="Pfam" id="PF14223">
    <property type="entry name" value="Retrotran_gag_2"/>
    <property type="match status" value="1"/>
</dbReference>
<feature type="region of interest" description="Disordered" evidence="2">
    <location>
        <begin position="1367"/>
        <end position="1399"/>
    </location>
</feature>
<evidence type="ECO:0000256" key="1">
    <source>
        <dbReference type="ARBA" id="ARBA00022750"/>
    </source>
</evidence>
<dbReference type="Pfam" id="PF07727">
    <property type="entry name" value="RVT_2"/>
    <property type="match status" value="1"/>
</dbReference>
<dbReference type="PANTHER" id="PTHR11439:SF483">
    <property type="entry name" value="PEPTIDE SYNTHASE GLIP-LIKE, PUTATIVE (AFU_ORTHOLOGUE AFUA_3G12920)-RELATED"/>
    <property type="match status" value="1"/>
</dbReference>
<feature type="compositionally biased region" description="Acidic residues" evidence="2">
    <location>
        <begin position="776"/>
        <end position="788"/>
    </location>
</feature>
<dbReference type="GO" id="GO:0015074">
    <property type="term" value="P:DNA integration"/>
    <property type="evidence" value="ECO:0007669"/>
    <property type="project" value="InterPro"/>
</dbReference>
<feature type="compositionally biased region" description="Basic and acidic residues" evidence="2">
    <location>
        <begin position="1389"/>
        <end position="1399"/>
    </location>
</feature>
<keyword evidence="1" id="KW-0378">Hydrolase</keyword>
<dbReference type="PROSITE" id="PS50994">
    <property type="entry name" value="INTEGRASE"/>
    <property type="match status" value="1"/>
</dbReference>
<feature type="region of interest" description="Disordered" evidence="2">
    <location>
        <begin position="761"/>
        <end position="822"/>
    </location>
</feature>
<feature type="region of interest" description="Disordered" evidence="2">
    <location>
        <begin position="1878"/>
        <end position="1917"/>
    </location>
</feature>
<evidence type="ECO:0000259" key="4">
    <source>
        <dbReference type="PROSITE" id="PS50994"/>
    </source>
</evidence>
<dbReference type="OrthoDB" id="413361at2759"/>
<dbReference type="GO" id="GO:0042575">
    <property type="term" value="C:DNA polymerase complex"/>
    <property type="evidence" value="ECO:0007669"/>
    <property type="project" value="UniProtKB-ARBA"/>
</dbReference>
<dbReference type="SUPFAM" id="SSF53098">
    <property type="entry name" value="Ribonuclease H-like"/>
    <property type="match status" value="1"/>
</dbReference>
<comment type="caution">
    <text evidence="5">The sequence shown here is derived from an EMBL/GenBank/DDBJ whole genome shotgun (WGS) entry which is preliminary data.</text>
</comment>
<dbReference type="EMBL" id="LNIX01000018">
    <property type="protein sequence ID" value="OXA45294.1"/>
    <property type="molecule type" value="Genomic_DNA"/>
</dbReference>
<dbReference type="CDD" id="cd09272">
    <property type="entry name" value="RNase_HI_RT_Ty1"/>
    <property type="match status" value="1"/>
</dbReference>
<dbReference type="SUPFAM" id="SSF57756">
    <property type="entry name" value="Retrovirus zinc finger-like domains"/>
    <property type="match status" value="1"/>
</dbReference>
<dbReference type="OMA" id="VITHERT"/>
<dbReference type="InterPro" id="IPR057670">
    <property type="entry name" value="SH3_retrovirus"/>
</dbReference>
<dbReference type="GO" id="GO:0003676">
    <property type="term" value="F:nucleic acid binding"/>
    <property type="evidence" value="ECO:0007669"/>
    <property type="project" value="InterPro"/>
</dbReference>
<keyword evidence="3" id="KW-0812">Transmembrane</keyword>
<feature type="region of interest" description="Disordered" evidence="2">
    <location>
        <begin position="1822"/>
        <end position="1847"/>
    </location>
</feature>
<keyword evidence="3" id="KW-0472">Membrane</keyword>
<evidence type="ECO:0000313" key="5">
    <source>
        <dbReference type="EMBL" id="OXA45294.1"/>
    </source>
</evidence>
<organism evidence="5 6">
    <name type="scientific">Folsomia candida</name>
    <name type="common">Springtail</name>
    <dbReference type="NCBI Taxonomy" id="158441"/>
    <lineage>
        <taxon>Eukaryota</taxon>
        <taxon>Metazoa</taxon>
        <taxon>Ecdysozoa</taxon>
        <taxon>Arthropoda</taxon>
        <taxon>Hexapoda</taxon>
        <taxon>Collembola</taxon>
        <taxon>Entomobryomorpha</taxon>
        <taxon>Isotomoidea</taxon>
        <taxon>Isotomidae</taxon>
        <taxon>Proisotominae</taxon>
        <taxon>Folsomia</taxon>
    </lineage>
</organism>
<feature type="domain" description="Integrase catalytic" evidence="4">
    <location>
        <begin position="523"/>
        <end position="689"/>
    </location>
</feature>
<dbReference type="InterPro" id="IPR001584">
    <property type="entry name" value="Integrase_cat-core"/>
</dbReference>
<feature type="transmembrane region" description="Helical" evidence="3">
    <location>
        <begin position="1523"/>
        <end position="1549"/>
    </location>
</feature>
<dbReference type="InterPro" id="IPR036875">
    <property type="entry name" value="Znf_CCHC_sf"/>
</dbReference>
<dbReference type="Pfam" id="PF22936">
    <property type="entry name" value="Pol_BBD"/>
    <property type="match status" value="1"/>
</dbReference>
<reference evidence="5 6" key="1">
    <citation type="submission" date="2015-12" db="EMBL/GenBank/DDBJ databases">
        <title>The genome of Folsomia candida.</title>
        <authorList>
            <person name="Faddeeva A."/>
            <person name="Derks M.F."/>
            <person name="Anvar Y."/>
            <person name="Smit S."/>
            <person name="Van Straalen N."/>
            <person name="Roelofs D."/>
        </authorList>
    </citation>
    <scope>NUCLEOTIDE SEQUENCE [LARGE SCALE GENOMIC DNA]</scope>
    <source>
        <strain evidence="5 6">VU population</strain>
        <tissue evidence="5">Whole body</tissue>
    </source>
</reference>
<sequence length="1917" mass="217445">MTSRRIDTSHVIILDGGNYQRWKLQVSLILEASEVWAVTDGSSAKPDGTDAAALKKWELENNKAMAIIVPLLDKRQTNHVYNCDTAAAMWKKLASLHSDGSQLNKQNTLTKFYNFKIKDGESAVDAFAEIEDLARSLSELGIKMEESAVVTKIVSALPDGYHAFRKAWHSVTDGGQTMDALLNRLRMEEMEMKLKNPEHSASEQKAVAYATSKKFPQQRQQNKVDELKRRTKCRNCNRTGHWWAECRAPKRMQTENGNNDGKQQNQQHQQQQQRHHTNQQQRTDNRGTVSTQHRQDRNPPHAFMTLETSEETSQLWIADTGADQHVVGSIKWFTTYKEFADPIMVSLTDKTTAQAMGRGDVIVDAYIGEEWIPCTLNNVLYIRGAMNLFSVGAATEKGYYAVVDKQNINLFRNNGGDGPSAFRQHGLYCMRFRPNTELILSEEEDYASEPETQPPAQAYVVTTAHTWHSRLAHCNMKNIKNSVKVGAVNGIKYEEIKEEIACHSCLLGKSTRQPFPSCIDRFPNAKPGEIIFMDESGKMPVQSLGGHHYYLLMKDYVTGFKAVYFLKKKSDAYENVKHFVPFMRTQTGNRMKVIFTDNALEFVSAEMNAYLDSEGIMHQLSAPHTPESNGPVERENRTVKEAALTMMLHANAPKFLWGESIGCAVYIQNRLLNSHSKTMTPCEAVLQHKPNLANFKIWGCPGVAHIPKQLRTCLDQKARECMFMGYYSEEKGYLLYDPAKKQIFYSHDVKFEEALLEKKTTFPALSPPPPRRVHFEDEDDEDDGETGEADAPPPPPAEEEDEQEPPPAEAAEEEHGPAPQEDAQEIYPQQPTHSHALRDRTKLKSPARLQYYALNTTLTEEPKSLKEALDSPQKKEWMAAMNEEFLSLLRNKTFKIVKKPEGVRPLDAKWVYAIKRHPDNSIDRLKARLCARGYKQRYGIDFNETFASVARYESVRIMIAVAIAKGLHIQAFDVQSAFLNAYLEEKVYMHQPHPFHNGNDDEVWLILRALYGLRQSSHEWKKRLEEVLLKLGFVPITSDSSVYISKKLSAIVFLVDYVDDGLIISSSKEVINQVLDHLRTAFQITTPPLNQFLGMCITQDKAAGTLILHSGKSIQVLLEKFNMAQSRPATVPMALNLQLEIAEKCDLTLPYRELIGSLLFLARTTRPDIAVAVNRLSQFCCGYAEPHWQAAKDILRYLSGTIHLGLEFQPCEEITVQGYCDSDYATDKITRKSITGFVFLMNNTPISWLSQKQPIVAVSSTEAEFIALATAAKEAIWLRSFLQELGINSSHPMDLFVDNTSAIKLAHHQDFHQRSKHIDVRYHFVRNLVQNEVIQVSYIPTNDQKADGFTKPLQKNKHFEMREQLSLQNVSPSPTKEGHAKQGKALQLKTKEEPEVSEKGRKFINTKSRCLSPNAYCTALMMMTCVICPAVNGIILKNAEPTLWRKTDMPVTIGNERVHLRIKLINPCSLLTSEILHTDITRIAQIKCEEIYKTHFIKELAEMCPVDYGVTTHHAAHSISKRFITVIGILIIAAVVVVGSAVALGLSIANRVSIEGLKSTQAQQAELIEQLEGRLNITNIAVRKLQTDFNTMVDEFEKHTEDFDELKMKQTSTNFAISFITSRMVLAKQIIIEARRQWKQKKVHAGLMDYFNLTLPCGDDCPLNLAKSRNCRFHENLQDLYMEFDVPRIDRNLQLLEVDQFKLMMRKENQTCSLIWTGPTHIIVNGKDGCVNSVNLKNQARHDLILSPDSGCEKPLTDNENQHFGIGRCELTQEGDERNFIQVKPYHGMNYIYYRSQTNLDHVEPTDILNAMRTNMHLRPRVNLTSLKQHPMEETDGSNKTEEGSNLMSHPMTWTTFGCICVIITLVGGMIIHYAKTKTKTQPKTTTKPKPRKQELPNKPQPSAPSTELRESESDSD</sequence>
<feature type="transmembrane region" description="Helical" evidence="3">
    <location>
        <begin position="1413"/>
        <end position="1436"/>
    </location>
</feature>
<evidence type="ECO:0000313" key="6">
    <source>
        <dbReference type="Proteomes" id="UP000198287"/>
    </source>
</evidence>
<dbReference type="Pfam" id="PF13976">
    <property type="entry name" value="gag_pre-integrs"/>
    <property type="match status" value="1"/>
</dbReference>
<feature type="region of interest" description="Disordered" evidence="2">
    <location>
        <begin position="247"/>
        <end position="300"/>
    </location>
</feature>
<dbReference type="InterPro" id="IPR036397">
    <property type="entry name" value="RNaseH_sf"/>
</dbReference>
<dbReference type="GO" id="GO:0071897">
    <property type="term" value="P:DNA biosynthetic process"/>
    <property type="evidence" value="ECO:0007669"/>
    <property type="project" value="UniProtKB-ARBA"/>
</dbReference>